<proteinExistence type="predicted"/>
<organism evidence="1 2">
    <name type="scientific">Andalucia godoyi</name>
    <name type="common">Flagellate</name>
    <dbReference type="NCBI Taxonomy" id="505711"/>
    <lineage>
        <taxon>Eukaryota</taxon>
        <taxon>Discoba</taxon>
        <taxon>Jakobida</taxon>
        <taxon>Andalucina</taxon>
        <taxon>Andaluciidae</taxon>
        <taxon>Andalucia</taxon>
    </lineage>
</organism>
<gene>
    <name evidence="1" type="ORF">ANDGO_08790</name>
</gene>
<keyword evidence="2" id="KW-1185">Reference proteome</keyword>
<evidence type="ECO:0000313" key="1">
    <source>
        <dbReference type="EMBL" id="KAF0852356.1"/>
    </source>
</evidence>
<reference evidence="1" key="1">
    <citation type="submission" date="2019-09" db="EMBL/GenBank/DDBJ databases">
        <title>The Mitochondrial Proteome of the Jakobid, Andalucia godoyi, a Protist With the Most Gene-Rich and Bacteria-Like Mitochondrial Genome.</title>
        <authorList>
            <person name="Gray M.W."/>
            <person name="Burger G."/>
            <person name="Derelle R."/>
            <person name="Klimes V."/>
            <person name="Leger M."/>
            <person name="Sarrasin M."/>
            <person name="Vlcek C."/>
            <person name="Roger A.J."/>
            <person name="Elias M."/>
            <person name="Lang B.F."/>
        </authorList>
    </citation>
    <scope>NUCLEOTIDE SEQUENCE</scope>
    <source>
        <strain evidence="1">And28</strain>
    </source>
</reference>
<comment type="caution">
    <text evidence="1">The sequence shown here is derived from an EMBL/GenBank/DDBJ whole genome shotgun (WGS) entry which is preliminary data.</text>
</comment>
<protein>
    <submittedName>
        <fullName evidence="1">Putative mitochondrial protein</fullName>
    </submittedName>
</protein>
<sequence>MSVSRVLFDNAPLTPSTAVLANQSRAKHTAVTFSSRDIRPLAGLVALSNPMLSPLSISSAAVTATATTTTAAATAAAASSSGLVTGGLSTEVAVFARGVWESGVRAIVAAIGLGHLLKPAHPLVSVLSSSASSSASSPSSFLSLSATTTAPAAGPSLVVATSMANPAAMLQNGPASREQVEKEIVQSRVRGFYSH</sequence>
<name>A0A8K0AJU7_ANDGO</name>
<dbReference type="EMBL" id="VRVR01000042">
    <property type="protein sequence ID" value="KAF0852356.1"/>
    <property type="molecule type" value="Genomic_DNA"/>
</dbReference>
<dbReference type="Proteomes" id="UP000799049">
    <property type="component" value="Unassembled WGS sequence"/>
</dbReference>
<dbReference type="AlphaFoldDB" id="A0A8K0AJU7"/>
<accession>A0A8K0AJU7</accession>
<evidence type="ECO:0000313" key="2">
    <source>
        <dbReference type="Proteomes" id="UP000799049"/>
    </source>
</evidence>